<proteinExistence type="predicted"/>
<accession>A0ABW3WZS3</accession>
<name>A0ABW3WZS3_9HYPH</name>
<evidence type="ECO:0000313" key="3">
    <source>
        <dbReference type="Proteomes" id="UP001597176"/>
    </source>
</evidence>
<organism evidence="2 3">
    <name type="scientific">Methylobacterium marchantiae</name>
    <dbReference type="NCBI Taxonomy" id="600331"/>
    <lineage>
        <taxon>Bacteria</taxon>
        <taxon>Pseudomonadati</taxon>
        <taxon>Pseudomonadota</taxon>
        <taxon>Alphaproteobacteria</taxon>
        <taxon>Hyphomicrobiales</taxon>
        <taxon>Methylobacteriaceae</taxon>
        <taxon>Methylobacterium</taxon>
    </lineage>
</organism>
<keyword evidence="1" id="KW-0472">Membrane</keyword>
<sequence>MSGRNDRSLLLLVGDAISETQLLISKQIVLFQAEIGGAVRQITLPLFSFLMSALFILAGLLMLLAAIVKGMALLLGSDLNASLIVGGAFATVTLVLFVAGYRMMSLSNLEPMRTQRRFARDRDAIRAN</sequence>
<dbReference type="Pfam" id="PF07332">
    <property type="entry name" value="Phage_holin_3_6"/>
    <property type="match status" value="1"/>
</dbReference>
<dbReference type="EMBL" id="JBHTND010000012">
    <property type="protein sequence ID" value="MFD1302089.1"/>
    <property type="molecule type" value="Genomic_DNA"/>
</dbReference>
<protein>
    <submittedName>
        <fullName evidence="2">Phage holin family protein</fullName>
    </submittedName>
</protein>
<evidence type="ECO:0000313" key="2">
    <source>
        <dbReference type="EMBL" id="MFD1302089.1"/>
    </source>
</evidence>
<evidence type="ECO:0000256" key="1">
    <source>
        <dbReference type="SAM" id="Phobius"/>
    </source>
</evidence>
<comment type="caution">
    <text evidence="2">The sequence shown here is derived from an EMBL/GenBank/DDBJ whole genome shotgun (WGS) entry which is preliminary data.</text>
</comment>
<feature type="transmembrane region" description="Helical" evidence="1">
    <location>
        <begin position="81"/>
        <end position="103"/>
    </location>
</feature>
<keyword evidence="1" id="KW-1133">Transmembrane helix</keyword>
<dbReference type="InterPro" id="IPR009937">
    <property type="entry name" value="Phage_holin_3_6"/>
</dbReference>
<dbReference type="Proteomes" id="UP001597176">
    <property type="component" value="Unassembled WGS sequence"/>
</dbReference>
<keyword evidence="3" id="KW-1185">Reference proteome</keyword>
<keyword evidence="1" id="KW-0812">Transmembrane</keyword>
<dbReference type="RefSeq" id="WP_238209325.1">
    <property type="nucleotide sequence ID" value="NZ_JBHTND010000012.1"/>
</dbReference>
<gene>
    <name evidence="2" type="ORF">ACFQ4G_10885</name>
</gene>
<reference evidence="3" key="1">
    <citation type="journal article" date="2019" name="Int. J. Syst. Evol. Microbiol.">
        <title>The Global Catalogue of Microorganisms (GCM) 10K type strain sequencing project: providing services to taxonomists for standard genome sequencing and annotation.</title>
        <authorList>
            <consortium name="The Broad Institute Genomics Platform"/>
            <consortium name="The Broad Institute Genome Sequencing Center for Infectious Disease"/>
            <person name="Wu L."/>
            <person name="Ma J."/>
        </authorList>
    </citation>
    <scope>NUCLEOTIDE SEQUENCE [LARGE SCALE GENOMIC DNA]</scope>
    <source>
        <strain evidence="3">CCUG 56108</strain>
    </source>
</reference>
<feature type="transmembrane region" description="Helical" evidence="1">
    <location>
        <begin position="49"/>
        <end position="75"/>
    </location>
</feature>